<proteinExistence type="predicted"/>
<dbReference type="Proteomes" id="UP000314294">
    <property type="component" value="Unassembled WGS sequence"/>
</dbReference>
<dbReference type="AlphaFoldDB" id="A0A4Z2ITJ4"/>
<accession>A0A4Z2ITJ4</accession>
<keyword evidence="2" id="KW-1185">Reference proteome</keyword>
<dbReference type="EMBL" id="SRLO01000049">
    <property type="protein sequence ID" value="TNN81141.1"/>
    <property type="molecule type" value="Genomic_DNA"/>
</dbReference>
<organism evidence="1 2">
    <name type="scientific">Liparis tanakae</name>
    <name type="common">Tanaka's snailfish</name>
    <dbReference type="NCBI Taxonomy" id="230148"/>
    <lineage>
        <taxon>Eukaryota</taxon>
        <taxon>Metazoa</taxon>
        <taxon>Chordata</taxon>
        <taxon>Craniata</taxon>
        <taxon>Vertebrata</taxon>
        <taxon>Euteleostomi</taxon>
        <taxon>Actinopterygii</taxon>
        <taxon>Neopterygii</taxon>
        <taxon>Teleostei</taxon>
        <taxon>Neoteleostei</taxon>
        <taxon>Acanthomorphata</taxon>
        <taxon>Eupercaria</taxon>
        <taxon>Perciformes</taxon>
        <taxon>Cottioidei</taxon>
        <taxon>Cottales</taxon>
        <taxon>Liparidae</taxon>
        <taxon>Liparis</taxon>
    </lineage>
</organism>
<gene>
    <name evidence="1" type="ORF">EYF80_008797</name>
</gene>
<protein>
    <submittedName>
        <fullName evidence="1">Uncharacterized protein</fullName>
    </submittedName>
</protein>
<evidence type="ECO:0000313" key="1">
    <source>
        <dbReference type="EMBL" id="TNN81141.1"/>
    </source>
</evidence>
<reference evidence="1 2" key="1">
    <citation type="submission" date="2019-03" db="EMBL/GenBank/DDBJ databases">
        <title>First draft genome of Liparis tanakae, snailfish: a comprehensive survey of snailfish specific genes.</title>
        <authorList>
            <person name="Kim W."/>
            <person name="Song I."/>
            <person name="Jeong J.-H."/>
            <person name="Kim D."/>
            <person name="Kim S."/>
            <person name="Ryu S."/>
            <person name="Song J.Y."/>
            <person name="Lee S.K."/>
        </authorList>
    </citation>
    <scope>NUCLEOTIDE SEQUENCE [LARGE SCALE GENOMIC DNA]</scope>
    <source>
        <tissue evidence="1">Muscle</tissue>
    </source>
</reference>
<sequence>MFAAMRRTGVSTLALIDWAQGLPSNPPGAFDVPEASSAGVMVTRSPGTVFTENRAGVTWQRSIHVKADCPSQQPIRSEYRLKRGSYIF</sequence>
<comment type="caution">
    <text evidence="1">The sequence shown here is derived from an EMBL/GenBank/DDBJ whole genome shotgun (WGS) entry which is preliminary data.</text>
</comment>
<evidence type="ECO:0000313" key="2">
    <source>
        <dbReference type="Proteomes" id="UP000314294"/>
    </source>
</evidence>
<name>A0A4Z2ITJ4_9TELE</name>